<proteinExistence type="predicted"/>
<evidence type="ECO:0000313" key="4">
    <source>
        <dbReference type="Proteomes" id="UP000193642"/>
    </source>
</evidence>
<reference evidence="3 4" key="1">
    <citation type="submission" date="2016-07" db="EMBL/GenBank/DDBJ databases">
        <title>Pervasive Adenine N6-methylation of Active Genes in Fungi.</title>
        <authorList>
            <consortium name="DOE Joint Genome Institute"/>
            <person name="Mondo S.J."/>
            <person name="Dannebaum R.O."/>
            <person name="Kuo R.C."/>
            <person name="Labutti K."/>
            <person name="Haridas S."/>
            <person name="Kuo A."/>
            <person name="Salamov A."/>
            <person name="Ahrendt S.R."/>
            <person name="Lipzen A."/>
            <person name="Sullivan W."/>
            <person name="Andreopoulos W.B."/>
            <person name="Clum A."/>
            <person name="Lindquist E."/>
            <person name="Daum C."/>
            <person name="Ramamoorthy G.K."/>
            <person name="Gryganskyi A."/>
            <person name="Culley D."/>
            <person name="Magnuson J.K."/>
            <person name="James T.Y."/>
            <person name="O'Malley M.A."/>
            <person name="Stajich J.E."/>
            <person name="Spatafora J.W."/>
            <person name="Visel A."/>
            <person name="Grigoriev I.V."/>
        </authorList>
    </citation>
    <scope>NUCLEOTIDE SEQUENCE [LARGE SCALE GENOMIC DNA]</scope>
    <source>
        <strain evidence="3 4">JEL800</strain>
    </source>
</reference>
<gene>
    <name evidence="3" type="ORF">BCR33DRAFT_716172</name>
</gene>
<dbReference type="OrthoDB" id="2118368at2759"/>
<dbReference type="Proteomes" id="UP000193642">
    <property type="component" value="Unassembled WGS sequence"/>
</dbReference>
<dbReference type="AlphaFoldDB" id="A0A1Y2CEJ8"/>
<keyword evidence="2" id="KW-1133">Transmembrane helix</keyword>
<keyword evidence="2" id="KW-0472">Membrane</keyword>
<accession>A0A1Y2CEJ8</accession>
<evidence type="ECO:0000256" key="1">
    <source>
        <dbReference type="SAM" id="MobiDB-lite"/>
    </source>
</evidence>
<feature type="transmembrane region" description="Helical" evidence="2">
    <location>
        <begin position="349"/>
        <end position="374"/>
    </location>
</feature>
<comment type="caution">
    <text evidence="3">The sequence shown here is derived from an EMBL/GenBank/DDBJ whole genome shotgun (WGS) entry which is preliminary data.</text>
</comment>
<name>A0A1Y2CEJ8_9FUNG</name>
<protein>
    <submittedName>
        <fullName evidence="3">Uncharacterized protein</fullName>
    </submittedName>
</protein>
<keyword evidence="4" id="KW-1185">Reference proteome</keyword>
<sequence length="441" mass="48381">MATSPIVLQSSIRSFRPIQSQLPSLNPPSPPTSVTTRPQSHRLLPQVVLDERSPLLGRIRDDDGSGTIWDELYSLVPIIVVLLSLVGLGFVLGALSNSNTDKEVFVGGSQTHLLALDTRDYEEIQVNASFLFLDSTRILGPLYRSNGIPSKVDSGDGDGGMAKHLPEHEETRIHVFYGAPPPVILAASTITRNVSIPISSSDKAHTFSAFRYELIAGGEGAPEFLILRSKEAFDMWMDDTFPPPTHRVHEESVQQNSSFSHTITKTDVYYLLFTVPSYFWPPCNATINLQMKFTLAEYDLTPALPSIYTIPNHVTTPPYIPHGTLDPKTVLLTYKLTPNPSAPSPFTSLLYAVLDIFGLSVGLALGLFGVAYWVGLGVRKVLVWWGYDEVRDGECGCEEDEEALPEYTPVDSTVMVVNGGSDRSLLPPGYTSLDALTVRSE</sequence>
<feature type="transmembrane region" description="Helical" evidence="2">
    <location>
        <begin position="72"/>
        <end position="95"/>
    </location>
</feature>
<feature type="region of interest" description="Disordered" evidence="1">
    <location>
        <begin position="20"/>
        <end position="40"/>
    </location>
</feature>
<organism evidence="3 4">
    <name type="scientific">Rhizoclosmatium globosum</name>
    <dbReference type="NCBI Taxonomy" id="329046"/>
    <lineage>
        <taxon>Eukaryota</taxon>
        <taxon>Fungi</taxon>
        <taxon>Fungi incertae sedis</taxon>
        <taxon>Chytridiomycota</taxon>
        <taxon>Chytridiomycota incertae sedis</taxon>
        <taxon>Chytridiomycetes</taxon>
        <taxon>Chytridiales</taxon>
        <taxon>Chytriomycetaceae</taxon>
        <taxon>Rhizoclosmatium</taxon>
    </lineage>
</organism>
<dbReference type="EMBL" id="MCGO01000019">
    <property type="protein sequence ID" value="ORY45488.1"/>
    <property type="molecule type" value="Genomic_DNA"/>
</dbReference>
<evidence type="ECO:0000256" key="2">
    <source>
        <dbReference type="SAM" id="Phobius"/>
    </source>
</evidence>
<evidence type="ECO:0000313" key="3">
    <source>
        <dbReference type="EMBL" id="ORY45488.1"/>
    </source>
</evidence>
<keyword evidence="2" id="KW-0812">Transmembrane</keyword>